<proteinExistence type="predicted"/>
<dbReference type="SUPFAM" id="SSF55729">
    <property type="entry name" value="Acyl-CoA N-acyltransferases (Nat)"/>
    <property type="match status" value="1"/>
</dbReference>
<sequence length="142" mass="16067">MIEIRKQNPDETPAILALLKRNACDKFSDYVLKATCFVVVESGCIHGVCSITENESVPIIDFILVDSNQRGLQFGDGLLRAALNYLDHTRHPLVYVKSNSNTKAFFEKENLVLRDTLDPDPDFSFFEVHLPDFFNTPCKGSR</sequence>
<evidence type="ECO:0000313" key="3">
    <source>
        <dbReference type="Proteomes" id="UP000767854"/>
    </source>
</evidence>
<evidence type="ECO:0000259" key="1">
    <source>
        <dbReference type="PROSITE" id="PS51186"/>
    </source>
</evidence>
<reference evidence="2 3" key="1">
    <citation type="submission" date="2021-01" db="EMBL/GenBank/DDBJ databases">
        <title>Genomic Encyclopedia of Type Strains, Phase IV (KMG-IV): sequencing the most valuable type-strain genomes for metagenomic binning, comparative biology and taxonomic classification.</title>
        <authorList>
            <person name="Goeker M."/>
        </authorList>
    </citation>
    <scope>NUCLEOTIDE SEQUENCE [LARGE SCALE GENOMIC DNA]</scope>
    <source>
        <strain evidence="2 3">DSM 24436</strain>
    </source>
</reference>
<dbReference type="Gene3D" id="3.40.630.30">
    <property type="match status" value="1"/>
</dbReference>
<dbReference type="InterPro" id="IPR016181">
    <property type="entry name" value="Acyl_CoA_acyltransferase"/>
</dbReference>
<dbReference type="Proteomes" id="UP000767854">
    <property type="component" value="Unassembled WGS sequence"/>
</dbReference>
<name>A0ABS2MQ56_9FIRM</name>
<dbReference type="InterPro" id="IPR000182">
    <property type="entry name" value="GNAT_dom"/>
</dbReference>
<organism evidence="2 3">
    <name type="scientific">Fusibacter tunisiensis</name>
    <dbReference type="NCBI Taxonomy" id="1008308"/>
    <lineage>
        <taxon>Bacteria</taxon>
        <taxon>Bacillati</taxon>
        <taxon>Bacillota</taxon>
        <taxon>Clostridia</taxon>
        <taxon>Eubacteriales</taxon>
        <taxon>Eubacteriales Family XII. Incertae Sedis</taxon>
        <taxon>Fusibacter</taxon>
    </lineage>
</organism>
<evidence type="ECO:0000313" key="2">
    <source>
        <dbReference type="EMBL" id="MBM7561547.1"/>
    </source>
</evidence>
<dbReference type="Pfam" id="PF00583">
    <property type="entry name" value="Acetyltransf_1"/>
    <property type="match status" value="1"/>
</dbReference>
<dbReference type="RefSeq" id="WP_204663164.1">
    <property type="nucleotide sequence ID" value="NZ_JAFBDT010000006.1"/>
</dbReference>
<keyword evidence="3" id="KW-1185">Reference proteome</keyword>
<protein>
    <recommendedName>
        <fullName evidence="1">N-acetyltransferase domain-containing protein</fullName>
    </recommendedName>
</protein>
<feature type="domain" description="N-acetyltransferase" evidence="1">
    <location>
        <begin position="2"/>
        <end position="137"/>
    </location>
</feature>
<dbReference type="CDD" id="cd04301">
    <property type="entry name" value="NAT_SF"/>
    <property type="match status" value="1"/>
</dbReference>
<dbReference type="PROSITE" id="PS51186">
    <property type="entry name" value="GNAT"/>
    <property type="match status" value="1"/>
</dbReference>
<dbReference type="EMBL" id="JAFBDT010000006">
    <property type="protein sequence ID" value="MBM7561547.1"/>
    <property type="molecule type" value="Genomic_DNA"/>
</dbReference>
<gene>
    <name evidence="2" type="ORF">JOC49_001067</name>
</gene>
<comment type="caution">
    <text evidence="2">The sequence shown here is derived from an EMBL/GenBank/DDBJ whole genome shotgun (WGS) entry which is preliminary data.</text>
</comment>
<accession>A0ABS2MQ56</accession>